<sequence>MGNMSEHSTGSSTRKLLVLNGPNLNLLGTREPQIYGSDTLEDAETLAARAAEAHGLAVECLQSNHEGVLIDAIHAARGTAAGIVINPGGYTHTSVALRDALSGVDLPVVEVHISNIHRREEFRHHSYISGIAVAVIAGAGISGYKFAVDLLASRL</sequence>
<dbReference type="EC" id="4.2.1.10" evidence="5 8"/>
<dbReference type="GO" id="GO:0008652">
    <property type="term" value="P:amino acid biosynthetic process"/>
    <property type="evidence" value="ECO:0007669"/>
    <property type="project" value="UniProtKB-KW"/>
</dbReference>
<dbReference type="NCBIfam" id="NF003805">
    <property type="entry name" value="PRK05395.1-2"/>
    <property type="match status" value="1"/>
</dbReference>
<keyword evidence="6 8" id="KW-0057">Aromatic amino acid biosynthesis</keyword>
<dbReference type="InterPro" id="IPR018509">
    <property type="entry name" value="DHquinase_II_CS"/>
</dbReference>
<evidence type="ECO:0000256" key="12">
    <source>
        <dbReference type="SAM" id="Phobius"/>
    </source>
</evidence>
<evidence type="ECO:0000256" key="11">
    <source>
        <dbReference type="PIRSR" id="PIRSR001399-3"/>
    </source>
</evidence>
<dbReference type="PANTHER" id="PTHR21272">
    <property type="entry name" value="CATABOLIC 3-DEHYDROQUINASE"/>
    <property type="match status" value="1"/>
</dbReference>
<evidence type="ECO:0000313" key="14">
    <source>
        <dbReference type="Proteomes" id="UP000010729"/>
    </source>
</evidence>
<feature type="binding site" evidence="8 10">
    <location>
        <position position="92"/>
    </location>
    <ligand>
        <name>substrate</name>
    </ligand>
</feature>
<dbReference type="Pfam" id="PF01220">
    <property type="entry name" value="DHquinase_II"/>
    <property type="match status" value="1"/>
</dbReference>
<gene>
    <name evidence="8" type="primary">aroQ</name>
    <name evidence="13" type="ORF">D477_008868</name>
</gene>
<feature type="active site" description="Proton acceptor" evidence="8 9">
    <location>
        <position position="35"/>
    </location>
</feature>
<dbReference type="GO" id="GO:0009423">
    <property type="term" value="P:chorismate biosynthetic process"/>
    <property type="evidence" value="ECO:0007669"/>
    <property type="project" value="UniProtKB-UniRule"/>
</dbReference>
<dbReference type="HAMAP" id="MF_00169">
    <property type="entry name" value="AroQ"/>
    <property type="match status" value="1"/>
</dbReference>
<evidence type="ECO:0000256" key="6">
    <source>
        <dbReference type="ARBA" id="ARBA00023141"/>
    </source>
</evidence>
<feature type="transmembrane region" description="Helical" evidence="12">
    <location>
        <begin position="127"/>
        <end position="147"/>
    </location>
</feature>
<evidence type="ECO:0000256" key="8">
    <source>
        <dbReference type="HAMAP-Rule" id="MF_00169"/>
    </source>
</evidence>
<dbReference type="CDD" id="cd00466">
    <property type="entry name" value="DHQase_II"/>
    <property type="match status" value="1"/>
</dbReference>
<dbReference type="InterPro" id="IPR001874">
    <property type="entry name" value="DHquinase_II"/>
</dbReference>
<evidence type="ECO:0000256" key="4">
    <source>
        <dbReference type="ARBA" id="ARBA00011193"/>
    </source>
</evidence>
<feature type="binding site" evidence="8 10">
    <location>
        <position position="123"/>
    </location>
    <ligand>
        <name>substrate</name>
    </ligand>
</feature>
<feature type="binding site" evidence="8 10">
    <location>
        <begin position="113"/>
        <end position="114"/>
    </location>
    <ligand>
        <name>substrate</name>
    </ligand>
</feature>
<dbReference type="EMBL" id="ANPE02000109">
    <property type="protein sequence ID" value="EMY34512.1"/>
    <property type="molecule type" value="Genomic_DNA"/>
</dbReference>
<evidence type="ECO:0000256" key="7">
    <source>
        <dbReference type="ARBA" id="ARBA00023239"/>
    </source>
</evidence>
<evidence type="ECO:0000256" key="5">
    <source>
        <dbReference type="ARBA" id="ARBA00012060"/>
    </source>
</evidence>
<evidence type="ECO:0000256" key="2">
    <source>
        <dbReference type="ARBA" id="ARBA00004902"/>
    </source>
</evidence>
<comment type="similarity">
    <text evidence="3 8">Belongs to the type-II 3-dehydroquinase family.</text>
</comment>
<dbReference type="UniPathway" id="UPA00053">
    <property type="reaction ID" value="UER00086"/>
</dbReference>
<dbReference type="PROSITE" id="PS01029">
    <property type="entry name" value="DEHYDROQUINASE_II"/>
    <property type="match status" value="1"/>
</dbReference>
<comment type="caution">
    <text evidence="13">The sequence shown here is derived from an EMBL/GenBank/DDBJ whole genome shotgun (WGS) entry which is preliminary data.</text>
</comment>
<feature type="binding site" evidence="8 10">
    <location>
        <position position="99"/>
    </location>
    <ligand>
        <name>substrate</name>
    </ligand>
</feature>
<dbReference type="NCBIfam" id="NF003807">
    <property type="entry name" value="PRK05395.1-4"/>
    <property type="match status" value="1"/>
</dbReference>
<dbReference type="PIRSF" id="PIRSF001399">
    <property type="entry name" value="DHquinase_II"/>
    <property type="match status" value="1"/>
</dbReference>
<comment type="pathway">
    <text evidence="2 8">Metabolic intermediate biosynthesis; chorismate biosynthesis; chorismate from D-erythrose 4-phosphate and phosphoenolpyruvate: step 3/7.</text>
</comment>
<keyword evidence="14" id="KW-1185">Reference proteome</keyword>
<evidence type="ECO:0000256" key="10">
    <source>
        <dbReference type="PIRSR" id="PIRSR001399-2"/>
    </source>
</evidence>
<evidence type="ECO:0000256" key="3">
    <source>
        <dbReference type="ARBA" id="ARBA00011037"/>
    </source>
</evidence>
<keyword evidence="12" id="KW-1133">Transmembrane helix</keyword>
<dbReference type="GO" id="GO:0003855">
    <property type="term" value="F:3-dehydroquinate dehydratase activity"/>
    <property type="evidence" value="ECO:0007669"/>
    <property type="project" value="UniProtKB-UniRule"/>
</dbReference>
<dbReference type="PANTHER" id="PTHR21272:SF3">
    <property type="entry name" value="CATABOLIC 3-DEHYDROQUINASE"/>
    <property type="match status" value="1"/>
</dbReference>
<feature type="site" description="Transition state stabilizer" evidence="8 11">
    <location>
        <position position="30"/>
    </location>
</feature>
<dbReference type="BRENDA" id="4.2.1.10">
    <property type="organism ID" value="443"/>
</dbReference>
<dbReference type="Gene3D" id="3.40.50.9100">
    <property type="entry name" value="Dehydroquinase, class II"/>
    <property type="match status" value="1"/>
</dbReference>
<keyword evidence="12" id="KW-0812">Transmembrane</keyword>
<accession>N1V364</accession>
<feature type="active site" description="Proton donor" evidence="8 9">
    <location>
        <position position="112"/>
    </location>
</feature>
<dbReference type="GO" id="GO:0019631">
    <property type="term" value="P:quinate catabolic process"/>
    <property type="evidence" value="ECO:0007669"/>
    <property type="project" value="TreeGrafter"/>
</dbReference>
<dbReference type="AlphaFoldDB" id="N1V364"/>
<dbReference type="NCBIfam" id="TIGR01088">
    <property type="entry name" value="aroQ"/>
    <property type="match status" value="1"/>
</dbReference>
<dbReference type="NCBIfam" id="NF003806">
    <property type="entry name" value="PRK05395.1-3"/>
    <property type="match status" value="1"/>
</dbReference>
<evidence type="ECO:0000313" key="13">
    <source>
        <dbReference type="EMBL" id="EMY34512.1"/>
    </source>
</evidence>
<dbReference type="GO" id="GO:0009073">
    <property type="term" value="P:aromatic amino acid family biosynthetic process"/>
    <property type="evidence" value="ECO:0007669"/>
    <property type="project" value="UniProtKB-KW"/>
</dbReference>
<organism evidence="13 14">
    <name type="scientific">Arthrobacter crystallopoietes BAB-32</name>
    <dbReference type="NCBI Taxonomy" id="1246476"/>
    <lineage>
        <taxon>Bacteria</taxon>
        <taxon>Bacillati</taxon>
        <taxon>Actinomycetota</taxon>
        <taxon>Actinomycetes</taxon>
        <taxon>Micrococcales</taxon>
        <taxon>Micrococcaceae</taxon>
        <taxon>Crystallibacter</taxon>
    </lineage>
</organism>
<dbReference type="SUPFAM" id="SSF52304">
    <property type="entry name" value="Type II 3-dehydroquinate dehydratase"/>
    <property type="match status" value="1"/>
</dbReference>
<keyword evidence="7 8" id="KW-0456">Lyase</keyword>
<name>N1V364_9MICC</name>
<reference evidence="13 14" key="1">
    <citation type="journal article" date="2013" name="Genome Announc.">
        <title>Draft Genome Sequence of Arthrobacter crystallopoietes Strain BAB-32, Revealing Genes for Bioremediation.</title>
        <authorList>
            <person name="Joshi M.N."/>
            <person name="Pandit A.S."/>
            <person name="Sharma A."/>
            <person name="Pandya R.V."/>
            <person name="Desai S.M."/>
            <person name="Saxena A.K."/>
            <person name="Bagatharia S.B."/>
        </authorList>
    </citation>
    <scope>NUCLEOTIDE SEQUENCE [LARGE SCALE GENOMIC DNA]</scope>
    <source>
        <strain evidence="13 14">BAB-32</strain>
    </source>
</reference>
<dbReference type="NCBIfam" id="NF003804">
    <property type="entry name" value="PRK05395.1-1"/>
    <property type="match status" value="1"/>
</dbReference>
<feature type="binding site" evidence="8 10">
    <location>
        <position position="86"/>
    </location>
    <ligand>
        <name>substrate</name>
    </ligand>
</feature>
<keyword evidence="8" id="KW-0028">Amino-acid biosynthesis</keyword>
<evidence type="ECO:0000256" key="9">
    <source>
        <dbReference type="PIRSR" id="PIRSR001399-1"/>
    </source>
</evidence>
<proteinExistence type="inferred from homology"/>
<comment type="subunit">
    <text evidence="4 8">Homododecamer.</text>
</comment>
<dbReference type="InterPro" id="IPR036441">
    <property type="entry name" value="DHquinase_II_sf"/>
</dbReference>
<comment type="function">
    <text evidence="8">Catalyzes a trans-dehydration via an enolate intermediate.</text>
</comment>
<evidence type="ECO:0000256" key="1">
    <source>
        <dbReference type="ARBA" id="ARBA00001864"/>
    </source>
</evidence>
<protein>
    <recommendedName>
        <fullName evidence="5 8">3-dehydroquinate dehydratase</fullName>
        <shortName evidence="8">3-dehydroquinase</shortName>
        <ecNumber evidence="5 8">4.2.1.10</ecNumber>
    </recommendedName>
    <alternativeName>
        <fullName evidence="8">Type II DHQase</fullName>
    </alternativeName>
</protein>
<keyword evidence="12" id="KW-0472">Membrane</keyword>
<comment type="catalytic activity">
    <reaction evidence="1 8">
        <text>3-dehydroquinate = 3-dehydroshikimate + H2O</text>
        <dbReference type="Rhea" id="RHEA:21096"/>
        <dbReference type="ChEBI" id="CHEBI:15377"/>
        <dbReference type="ChEBI" id="CHEBI:16630"/>
        <dbReference type="ChEBI" id="CHEBI:32364"/>
        <dbReference type="EC" id="4.2.1.10"/>
    </reaction>
</comment>
<dbReference type="Proteomes" id="UP000010729">
    <property type="component" value="Unassembled WGS sequence"/>
</dbReference>